<dbReference type="PANTHER" id="PTHR43377">
    <property type="entry name" value="BILIVERDIN REDUCTASE A"/>
    <property type="match status" value="1"/>
</dbReference>
<feature type="domain" description="Gfo/Idh/MocA-like oxidoreductase C-terminal" evidence="2">
    <location>
        <begin position="139"/>
        <end position="427"/>
    </location>
</feature>
<dbReference type="Pfam" id="PF01408">
    <property type="entry name" value="GFO_IDH_MocA"/>
    <property type="match status" value="1"/>
</dbReference>
<dbReference type="PANTHER" id="PTHR43377:SF2">
    <property type="entry name" value="BINDING ROSSMANN FOLD OXIDOREDUCTASE, PUTATIVE (AFU_ORTHOLOGUE AFUA_4G00560)-RELATED"/>
    <property type="match status" value="1"/>
</dbReference>
<protein>
    <submittedName>
        <fullName evidence="3">Oxidoreductase</fullName>
    </submittedName>
</protein>
<dbReference type="InterPro" id="IPR036291">
    <property type="entry name" value="NAD(P)-bd_dom_sf"/>
</dbReference>
<name>A0A081NAQ7_9GAMM</name>
<dbReference type="eggNOG" id="COG0673">
    <property type="taxonomic scope" value="Bacteria"/>
</dbReference>
<evidence type="ECO:0000259" key="2">
    <source>
        <dbReference type="Pfam" id="PF02894"/>
    </source>
</evidence>
<dbReference type="Gene3D" id="3.30.360.10">
    <property type="entry name" value="Dihydrodipicolinate Reductase, domain 2"/>
    <property type="match status" value="1"/>
</dbReference>
<dbReference type="GO" id="GO:0000166">
    <property type="term" value="F:nucleotide binding"/>
    <property type="evidence" value="ECO:0007669"/>
    <property type="project" value="InterPro"/>
</dbReference>
<dbReference type="Gene3D" id="3.40.50.720">
    <property type="entry name" value="NAD(P)-binding Rossmann-like Domain"/>
    <property type="match status" value="1"/>
</dbReference>
<dbReference type="RefSeq" id="WP_034872812.1">
    <property type="nucleotide sequence ID" value="NZ_JOKG01000001.1"/>
</dbReference>
<evidence type="ECO:0000259" key="1">
    <source>
        <dbReference type="Pfam" id="PF01408"/>
    </source>
</evidence>
<reference evidence="3 4" key="1">
    <citation type="submission" date="2014-06" db="EMBL/GenBank/DDBJ databases">
        <title>Whole Genome Sequences of Three Symbiotic Endozoicomonas Bacteria.</title>
        <authorList>
            <person name="Neave M.J."/>
            <person name="Apprill A."/>
            <person name="Voolstra C.R."/>
        </authorList>
    </citation>
    <scope>NUCLEOTIDE SEQUENCE [LARGE SCALE GENOMIC DNA]</scope>
    <source>
        <strain evidence="3 4">LMG 24815</strain>
    </source>
</reference>
<evidence type="ECO:0000313" key="4">
    <source>
        <dbReference type="Proteomes" id="UP000028006"/>
    </source>
</evidence>
<comment type="caution">
    <text evidence="3">The sequence shown here is derived from an EMBL/GenBank/DDBJ whole genome shotgun (WGS) entry which is preliminary data.</text>
</comment>
<dbReference type="SUPFAM" id="SSF55347">
    <property type="entry name" value="Glyceraldehyde-3-phosphate dehydrogenase-like, C-terminal domain"/>
    <property type="match status" value="1"/>
</dbReference>
<dbReference type="InterPro" id="IPR051450">
    <property type="entry name" value="Gfo/Idh/MocA_Oxidoreductases"/>
</dbReference>
<dbReference type="InterPro" id="IPR004104">
    <property type="entry name" value="Gfo/Idh/MocA-like_OxRdtase_C"/>
</dbReference>
<sequence>MKPVTMVIVGAGSRGKAYANYALNYPEQLKIVAIAEPRTGQREQFVRQHGIENEMVFPDWQSLLKHKKLADSAVICTQDDMHKAPAVALANKGYHLLLEKPMSPDFEECQAIVEAVKKNNVLLSVCHVLRYTQYTMQLKALLDDGVIGEVYSIQHLEPVGYWHQAHAFVRGSWGNEANSSPMLMSKACHDLDWLRYLAGKPCRQVSSFGRLSHFRPEQKPAGSSDRCLDCQLSESCPYSAQNIYLVNVYKPRDEDNTTEQFFAEDEAFVKQWPWDVLTPDPSYETIVEALRTGPYGRCVYACDNDVVDHQVVNMEFEGGMTASFTMTAFTPLSDRKTSVFGSHGRIEGDGKVLRCYDFLSRTETVYDTHAFSDSSAAGGHAGGDNELVKAFVSAVASNNPDLILSGPDETLESHQMVFAAEKARRENCVIRLSNDDTA</sequence>
<dbReference type="InterPro" id="IPR000683">
    <property type="entry name" value="Gfo/Idh/MocA-like_OxRdtase_N"/>
</dbReference>
<dbReference type="AlphaFoldDB" id="A0A081NAQ7"/>
<dbReference type="Proteomes" id="UP000028006">
    <property type="component" value="Unassembled WGS sequence"/>
</dbReference>
<dbReference type="EMBL" id="JOKG01000001">
    <property type="protein sequence ID" value="KEQ15530.1"/>
    <property type="molecule type" value="Genomic_DNA"/>
</dbReference>
<organism evidence="3 4">
    <name type="scientific">Endozoicomonas montiporae</name>
    <dbReference type="NCBI Taxonomy" id="1027273"/>
    <lineage>
        <taxon>Bacteria</taxon>
        <taxon>Pseudomonadati</taxon>
        <taxon>Pseudomonadota</taxon>
        <taxon>Gammaproteobacteria</taxon>
        <taxon>Oceanospirillales</taxon>
        <taxon>Endozoicomonadaceae</taxon>
        <taxon>Endozoicomonas</taxon>
    </lineage>
</organism>
<keyword evidence="4" id="KW-1185">Reference proteome</keyword>
<proteinExistence type="predicted"/>
<dbReference type="Pfam" id="PF02894">
    <property type="entry name" value="GFO_IDH_MocA_C"/>
    <property type="match status" value="1"/>
</dbReference>
<evidence type="ECO:0000313" key="3">
    <source>
        <dbReference type="EMBL" id="KEQ15530.1"/>
    </source>
</evidence>
<accession>A0A081NAQ7</accession>
<dbReference type="SUPFAM" id="SSF51735">
    <property type="entry name" value="NAD(P)-binding Rossmann-fold domains"/>
    <property type="match status" value="1"/>
</dbReference>
<feature type="domain" description="Gfo/Idh/MocA-like oxidoreductase N-terminal" evidence="1">
    <location>
        <begin position="6"/>
        <end position="126"/>
    </location>
</feature>
<gene>
    <name evidence="3" type="ORF">GZ77_02585</name>
</gene>